<gene>
    <name evidence="1" type="ORF">Zmor_022343</name>
</gene>
<evidence type="ECO:0000313" key="2">
    <source>
        <dbReference type="Proteomes" id="UP001168821"/>
    </source>
</evidence>
<protein>
    <submittedName>
        <fullName evidence="1">Uncharacterized protein</fullName>
    </submittedName>
</protein>
<accession>A0AA38HVZ5</accession>
<reference evidence="1" key="1">
    <citation type="journal article" date="2023" name="G3 (Bethesda)">
        <title>Whole genome assemblies of Zophobas morio and Tenebrio molitor.</title>
        <authorList>
            <person name="Kaur S."/>
            <person name="Stinson S.A."/>
            <person name="diCenzo G.C."/>
        </authorList>
    </citation>
    <scope>NUCLEOTIDE SEQUENCE</scope>
    <source>
        <strain evidence="1">QUZm001</strain>
    </source>
</reference>
<name>A0AA38HVZ5_9CUCU</name>
<evidence type="ECO:0000313" key="1">
    <source>
        <dbReference type="EMBL" id="KAJ3644625.1"/>
    </source>
</evidence>
<dbReference type="Proteomes" id="UP001168821">
    <property type="component" value="Unassembled WGS sequence"/>
</dbReference>
<proteinExistence type="predicted"/>
<organism evidence="1 2">
    <name type="scientific">Zophobas morio</name>
    <dbReference type="NCBI Taxonomy" id="2755281"/>
    <lineage>
        <taxon>Eukaryota</taxon>
        <taxon>Metazoa</taxon>
        <taxon>Ecdysozoa</taxon>
        <taxon>Arthropoda</taxon>
        <taxon>Hexapoda</taxon>
        <taxon>Insecta</taxon>
        <taxon>Pterygota</taxon>
        <taxon>Neoptera</taxon>
        <taxon>Endopterygota</taxon>
        <taxon>Coleoptera</taxon>
        <taxon>Polyphaga</taxon>
        <taxon>Cucujiformia</taxon>
        <taxon>Tenebrionidae</taxon>
        <taxon>Zophobas</taxon>
    </lineage>
</organism>
<dbReference type="EMBL" id="JALNTZ010000007">
    <property type="protein sequence ID" value="KAJ3644625.1"/>
    <property type="molecule type" value="Genomic_DNA"/>
</dbReference>
<comment type="caution">
    <text evidence="1">The sequence shown here is derived from an EMBL/GenBank/DDBJ whole genome shotgun (WGS) entry which is preliminary data.</text>
</comment>
<dbReference type="AlphaFoldDB" id="A0AA38HVZ5"/>
<keyword evidence="2" id="KW-1185">Reference proteome</keyword>
<sequence>MSRSVEMKFFRVAKNLHENESNFLDNNGVRPSYFVHKSKSWAGINRKDLNICIHNASLAYRLTALFIAAYSRVAIRHLTLAKIRHVGVYYEGAACKEYEVHQFPRRLMLIQRRLKISHFVGDRYFSNLTRIILNYLLPLHSSLKFRNAAKIKVTQMKM</sequence>